<dbReference type="RefSeq" id="WP_125554387.1">
    <property type="nucleotide sequence ID" value="NZ_JBHSSL010000043.1"/>
</dbReference>
<proteinExistence type="predicted"/>
<gene>
    <name evidence="1" type="ORF">ACFQGP_07885</name>
</gene>
<name>A0ABW1RFT8_9LACO</name>
<evidence type="ECO:0000313" key="2">
    <source>
        <dbReference type="Proteomes" id="UP001596289"/>
    </source>
</evidence>
<protein>
    <submittedName>
        <fullName evidence="1">Uncharacterized protein</fullName>
    </submittedName>
</protein>
<dbReference type="EMBL" id="JBHSSL010000043">
    <property type="protein sequence ID" value="MFC6170494.1"/>
    <property type="molecule type" value="Genomic_DNA"/>
</dbReference>
<comment type="caution">
    <text evidence="1">The sequence shown here is derived from an EMBL/GenBank/DDBJ whole genome shotgun (WGS) entry which is preliminary data.</text>
</comment>
<reference evidence="2" key="1">
    <citation type="journal article" date="2019" name="Int. J. Syst. Evol. Microbiol.">
        <title>The Global Catalogue of Microorganisms (GCM) 10K type strain sequencing project: providing services to taxonomists for standard genome sequencing and annotation.</title>
        <authorList>
            <consortium name="The Broad Institute Genomics Platform"/>
            <consortium name="The Broad Institute Genome Sequencing Center for Infectious Disease"/>
            <person name="Wu L."/>
            <person name="Ma J."/>
        </authorList>
    </citation>
    <scope>NUCLEOTIDE SEQUENCE [LARGE SCALE GENOMIC DNA]</scope>
    <source>
        <strain evidence="2">CCM 8904</strain>
    </source>
</reference>
<accession>A0ABW1RFT8</accession>
<keyword evidence="2" id="KW-1185">Reference proteome</keyword>
<evidence type="ECO:0000313" key="1">
    <source>
        <dbReference type="EMBL" id="MFC6170494.1"/>
    </source>
</evidence>
<dbReference type="Proteomes" id="UP001596289">
    <property type="component" value="Unassembled WGS sequence"/>
</dbReference>
<organism evidence="1 2">
    <name type="scientific">Loigolactobacillus jiayinensis</name>
    <dbReference type="NCBI Taxonomy" id="2486016"/>
    <lineage>
        <taxon>Bacteria</taxon>
        <taxon>Bacillati</taxon>
        <taxon>Bacillota</taxon>
        <taxon>Bacilli</taxon>
        <taxon>Lactobacillales</taxon>
        <taxon>Lactobacillaceae</taxon>
        <taxon>Loigolactobacillus</taxon>
    </lineage>
</organism>
<sequence>MMIASSDTKEDGHRCPRSIIVGLHSLTTSLALQRSAPANLRNDPEWPGTEVSRETVAQLITAILQDQTGQYVRQSLRVNQPGTHGDKP</sequence>